<sequence>MQHHSFPESPYTYEPLEDAATHIRIVEVAAQRTTLEELREAPQCVLKAVAIKQKPKYTALSYSLGDEGDQKPIVLDGKRKLVTKNLYDFLQQAILDLHDAHATSKSYWIDALPTDQSDQEEKKHQVAMMGDIYMIASTVQIYLGPADEDTHHAFDFLGYLAKGQASVDPQRSGILQIRVGLSVDRRLTCIRNHYDETLGPLRALLKRRWWRRLWVQQEVGLPKPRHIFLRCGILHLRWVKVVLANDAILSTLKYAREVNIAAGQPRPTRPQNVIEELDWCWSRMRQTCINGYAPATGKDKVENLTMAHRLSIKACSPDHRLEASLPVDHVYAIVSISSDMEWKTDFSASENSRRRWQTLLNTRKYLLDKSDYSNADPEGVQRQLRFNVAKYLLDAFGTYTLGLCNGVDAQPPSSLPTWVPDVSVETLRFPISTEPPAKSRFLGSLGLQSPFLYEFHNNHLLLQAKKVDTLLGSPNFPSIPAHNKESAGDYALAWLRSYAHFLAATLEIQPGAVAGGGWRLPICNRTPTLPHAQLNHVADWQWAFN</sequence>
<name>A0AAV9PSL4_9PEZI</name>
<dbReference type="InterPro" id="IPR010730">
    <property type="entry name" value="HET"/>
</dbReference>
<dbReference type="InterPro" id="IPR052895">
    <property type="entry name" value="HetReg/Transcr_Mod"/>
</dbReference>
<dbReference type="PANTHER" id="PTHR24148">
    <property type="entry name" value="ANKYRIN REPEAT DOMAIN-CONTAINING PROTEIN 39 HOMOLOG-RELATED"/>
    <property type="match status" value="1"/>
</dbReference>
<gene>
    <name evidence="2" type="ORF">LTR77_000889</name>
</gene>
<reference evidence="2 3" key="1">
    <citation type="submission" date="2023-08" db="EMBL/GenBank/DDBJ databases">
        <title>Black Yeasts Isolated from many extreme environments.</title>
        <authorList>
            <person name="Coleine C."/>
            <person name="Stajich J.E."/>
            <person name="Selbmann L."/>
        </authorList>
    </citation>
    <scope>NUCLEOTIDE SEQUENCE [LARGE SCALE GENOMIC DNA]</scope>
    <source>
        <strain evidence="2 3">CCFEE 5935</strain>
    </source>
</reference>
<proteinExistence type="predicted"/>
<evidence type="ECO:0000313" key="2">
    <source>
        <dbReference type="EMBL" id="KAK5175750.1"/>
    </source>
</evidence>
<dbReference type="GeneID" id="89922239"/>
<keyword evidence="3" id="KW-1185">Reference proteome</keyword>
<comment type="caution">
    <text evidence="2">The sequence shown here is derived from an EMBL/GenBank/DDBJ whole genome shotgun (WGS) entry which is preliminary data.</text>
</comment>
<dbReference type="EMBL" id="JAVRRT010000001">
    <property type="protein sequence ID" value="KAK5175750.1"/>
    <property type="molecule type" value="Genomic_DNA"/>
</dbReference>
<dbReference type="RefSeq" id="XP_064664388.1">
    <property type="nucleotide sequence ID" value="XM_064798154.1"/>
</dbReference>
<evidence type="ECO:0000259" key="1">
    <source>
        <dbReference type="Pfam" id="PF06985"/>
    </source>
</evidence>
<protein>
    <recommendedName>
        <fullName evidence="1">Heterokaryon incompatibility domain-containing protein</fullName>
    </recommendedName>
</protein>
<organism evidence="2 3">
    <name type="scientific">Saxophila tyrrhenica</name>
    <dbReference type="NCBI Taxonomy" id="1690608"/>
    <lineage>
        <taxon>Eukaryota</taxon>
        <taxon>Fungi</taxon>
        <taxon>Dikarya</taxon>
        <taxon>Ascomycota</taxon>
        <taxon>Pezizomycotina</taxon>
        <taxon>Dothideomycetes</taxon>
        <taxon>Dothideomycetidae</taxon>
        <taxon>Mycosphaerellales</taxon>
        <taxon>Extremaceae</taxon>
        <taxon>Saxophila</taxon>
    </lineage>
</organism>
<dbReference type="PANTHER" id="PTHR24148:SF73">
    <property type="entry name" value="HET DOMAIN PROTEIN (AFU_ORTHOLOGUE AFUA_8G01020)"/>
    <property type="match status" value="1"/>
</dbReference>
<dbReference type="Proteomes" id="UP001337655">
    <property type="component" value="Unassembled WGS sequence"/>
</dbReference>
<dbReference type="Pfam" id="PF06985">
    <property type="entry name" value="HET"/>
    <property type="match status" value="1"/>
</dbReference>
<evidence type="ECO:0000313" key="3">
    <source>
        <dbReference type="Proteomes" id="UP001337655"/>
    </source>
</evidence>
<accession>A0AAV9PSL4</accession>
<dbReference type="AlphaFoldDB" id="A0AAV9PSL4"/>
<feature type="domain" description="Heterokaryon incompatibility" evidence="1">
    <location>
        <begin position="57"/>
        <end position="218"/>
    </location>
</feature>